<dbReference type="InterPro" id="IPR051453">
    <property type="entry name" value="MBL_Glyoxalase_II"/>
</dbReference>
<dbReference type="Pfam" id="PF00753">
    <property type="entry name" value="Lactamase_B"/>
    <property type="match status" value="1"/>
</dbReference>
<evidence type="ECO:0000256" key="4">
    <source>
        <dbReference type="ARBA" id="ARBA00022833"/>
    </source>
</evidence>
<evidence type="ECO:0000256" key="2">
    <source>
        <dbReference type="ARBA" id="ARBA00022723"/>
    </source>
</evidence>
<evidence type="ECO:0000259" key="6">
    <source>
        <dbReference type="SMART" id="SM00849"/>
    </source>
</evidence>
<dbReference type="SMART" id="SM00849">
    <property type="entry name" value="Lactamase_B"/>
    <property type="match status" value="1"/>
</dbReference>
<keyword evidence="8" id="KW-1185">Reference proteome</keyword>
<reference evidence="7 8" key="1">
    <citation type="submission" date="2024-06" db="EMBL/GenBank/DDBJ databases">
        <title>Sorghum-associated microbial communities from plants grown in Nebraska, USA.</title>
        <authorList>
            <person name="Schachtman D."/>
        </authorList>
    </citation>
    <scope>NUCLEOTIDE SEQUENCE [LARGE SCALE GENOMIC DNA]</scope>
    <source>
        <strain evidence="7 8">1288</strain>
    </source>
</reference>
<dbReference type="SUPFAM" id="SSF56281">
    <property type="entry name" value="Metallo-hydrolase/oxidoreductase"/>
    <property type="match status" value="1"/>
</dbReference>
<evidence type="ECO:0000313" key="8">
    <source>
        <dbReference type="Proteomes" id="UP001549104"/>
    </source>
</evidence>
<dbReference type="CDD" id="cd06262">
    <property type="entry name" value="metallo-hydrolase-like_MBL-fold"/>
    <property type="match status" value="1"/>
</dbReference>
<evidence type="ECO:0000313" key="7">
    <source>
        <dbReference type="EMBL" id="MET3658318.1"/>
    </source>
</evidence>
<keyword evidence="4" id="KW-0862">Zinc</keyword>
<dbReference type="InterPro" id="IPR001279">
    <property type="entry name" value="Metallo-B-lactamas"/>
</dbReference>
<sequence>MLKVNTYPLGPIQTNCYIISDESGNCLIMDPGEESGRIINKVKSKELTPVAILLTHAHFDHIGAVDSIRDRYTIPVYIHEEEQDWLSDPRLNGSAKYQGLPDVRIRKADKLISDEGMMTVGPFEFEVRHTPGHSPGSISYIFGLSRFAVVGDTLFQQGVGRTDLPGGNTGVLLTSIHDKLLSLDDDFIIYPGHGPSTTPEEEKDSNPFLNGF</sequence>
<evidence type="ECO:0000256" key="5">
    <source>
        <dbReference type="SAM" id="MobiDB-lite"/>
    </source>
</evidence>
<comment type="caution">
    <text evidence="7">The sequence shown here is derived from an EMBL/GenBank/DDBJ whole genome shotgun (WGS) entry which is preliminary data.</text>
</comment>
<comment type="cofactor">
    <cofactor evidence="1">
        <name>Zn(2+)</name>
        <dbReference type="ChEBI" id="CHEBI:29105"/>
    </cofactor>
</comment>
<name>A0ABV2KB54_SPOPS</name>
<dbReference type="Gene3D" id="3.60.15.10">
    <property type="entry name" value="Ribonuclease Z/Hydroxyacylglutathione hydrolase-like"/>
    <property type="match status" value="1"/>
</dbReference>
<keyword evidence="3" id="KW-0378">Hydrolase</keyword>
<protein>
    <submittedName>
        <fullName evidence="7">Glyoxylase-like metal-dependent hydrolase (Beta-lactamase superfamily II)</fullName>
    </submittedName>
</protein>
<dbReference type="PANTHER" id="PTHR46233:SF3">
    <property type="entry name" value="HYDROXYACYLGLUTATHIONE HYDROLASE GLOC"/>
    <property type="match status" value="1"/>
</dbReference>
<gene>
    <name evidence="7" type="ORF">ABIC55_003435</name>
</gene>
<dbReference type="EMBL" id="JBEPME010000005">
    <property type="protein sequence ID" value="MET3658318.1"/>
    <property type="molecule type" value="Genomic_DNA"/>
</dbReference>
<dbReference type="Proteomes" id="UP001549104">
    <property type="component" value="Unassembled WGS sequence"/>
</dbReference>
<evidence type="ECO:0000256" key="1">
    <source>
        <dbReference type="ARBA" id="ARBA00001947"/>
    </source>
</evidence>
<proteinExistence type="predicted"/>
<feature type="domain" description="Metallo-beta-lactamase" evidence="6">
    <location>
        <begin position="13"/>
        <end position="193"/>
    </location>
</feature>
<keyword evidence="2" id="KW-0479">Metal-binding</keyword>
<dbReference type="InterPro" id="IPR036866">
    <property type="entry name" value="RibonucZ/Hydroxyglut_hydro"/>
</dbReference>
<evidence type="ECO:0000256" key="3">
    <source>
        <dbReference type="ARBA" id="ARBA00022801"/>
    </source>
</evidence>
<organism evidence="7 8">
    <name type="scientific">Sporosarcina psychrophila</name>
    <name type="common">Bacillus psychrophilus</name>
    <dbReference type="NCBI Taxonomy" id="1476"/>
    <lineage>
        <taxon>Bacteria</taxon>
        <taxon>Bacillati</taxon>
        <taxon>Bacillota</taxon>
        <taxon>Bacilli</taxon>
        <taxon>Bacillales</taxon>
        <taxon>Caryophanaceae</taxon>
        <taxon>Sporosarcina</taxon>
    </lineage>
</organism>
<feature type="region of interest" description="Disordered" evidence="5">
    <location>
        <begin position="192"/>
        <end position="212"/>
    </location>
</feature>
<accession>A0ABV2KB54</accession>
<dbReference type="RefSeq" id="WP_354313945.1">
    <property type="nucleotide sequence ID" value="NZ_JBEPME010000005.1"/>
</dbReference>
<dbReference type="PANTHER" id="PTHR46233">
    <property type="entry name" value="HYDROXYACYLGLUTATHIONE HYDROLASE GLOC"/>
    <property type="match status" value="1"/>
</dbReference>